<reference evidence="2" key="1">
    <citation type="submission" date="2020-10" db="EMBL/GenBank/DDBJ databases">
        <title>Fervidococcus fontis strain 3639Fd - the first crenarchaeon capable of growth on lipids.</title>
        <authorList>
            <person name="Kochetkova T.V."/>
            <person name="Elcheninov A.G."/>
            <person name="Toschakov S.V."/>
            <person name="Kublanov I.V."/>
        </authorList>
    </citation>
    <scope>NUCLEOTIDE SEQUENCE</scope>
    <source>
        <strain evidence="2">3639Fd</strain>
    </source>
</reference>
<sequence>MLSLFITLTVFSFSYLGETRIDAYISMFVLEYAVLKAVVRPRRKGRDWLFIILIAVFAIFVSIRIYEVII</sequence>
<keyword evidence="1" id="KW-1133">Transmembrane helix</keyword>
<name>A0A843AI44_9CREN</name>
<dbReference type="Proteomes" id="UP000652307">
    <property type="component" value="Unassembled WGS sequence"/>
</dbReference>
<dbReference type="EMBL" id="JADEZV010000002">
    <property type="protein sequence ID" value="MBE9391140.1"/>
    <property type="molecule type" value="Genomic_DNA"/>
</dbReference>
<organism evidence="2 3">
    <name type="scientific">Fervidicoccus fontis</name>
    <dbReference type="NCBI Taxonomy" id="683846"/>
    <lineage>
        <taxon>Archaea</taxon>
        <taxon>Thermoproteota</taxon>
        <taxon>Thermoprotei</taxon>
        <taxon>Fervidicoccales</taxon>
        <taxon>Fervidicoccaceae</taxon>
        <taxon>Fervidicoccus</taxon>
    </lineage>
</organism>
<gene>
    <name evidence="2" type="ORF">IOK49_03480</name>
</gene>
<evidence type="ECO:0000313" key="2">
    <source>
        <dbReference type="EMBL" id="MBE9391140.1"/>
    </source>
</evidence>
<proteinExistence type="predicted"/>
<keyword evidence="1" id="KW-0812">Transmembrane</keyword>
<keyword evidence="1" id="KW-0472">Membrane</keyword>
<feature type="transmembrane region" description="Helical" evidence="1">
    <location>
        <begin position="48"/>
        <end position="66"/>
    </location>
</feature>
<evidence type="ECO:0000256" key="1">
    <source>
        <dbReference type="SAM" id="Phobius"/>
    </source>
</evidence>
<evidence type="ECO:0000313" key="3">
    <source>
        <dbReference type="Proteomes" id="UP000652307"/>
    </source>
</evidence>
<feature type="transmembrane region" description="Helical" evidence="1">
    <location>
        <begin position="21"/>
        <end position="39"/>
    </location>
</feature>
<protein>
    <submittedName>
        <fullName evidence="2">Uncharacterized protein</fullName>
    </submittedName>
</protein>
<accession>A0A843AI44</accession>
<comment type="caution">
    <text evidence="2">The sequence shown here is derived from an EMBL/GenBank/DDBJ whole genome shotgun (WGS) entry which is preliminary data.</text>
</comment>
<dbReference type="AlphaFoldDB" id="A0A843AI44"/>